<dbReference type="EMBL" id="LR881469">
    <property type="protein sequence ID" value="CAD5327219.1"/>
    <property type="molecule type" value="Genomic_DNA"/>
</dbReference>
<evidence type="ECO:0000313" key="2">
    <source>
        <dbReference type="EMBL" id="CAD5327219.1"/>
    </source>
</evidence>
<name>A0A7G2EXZ6_ARATH</name>
<dbReference type="AlphaFoldDB" id="A0A7G2EXZ6"/>
<protein>
    <submittedName>
        <fullName evidence="2">(thale cress) hypothetical protein</fullName>
    </submittedName>
</protein>
<gene>
    <name evidence="2" type="ORF">AT9943_LOCUS14928</name>
</gene>
<feature type="compositionally biased region" description="Low complexity" evidence="1">
    <location>
        <begin position="64"/>
        <end position="73"/>
    </location>
</feature>
<feature type="region of interest" description="Disordered" evidence="1">
    <location>
        <begin position="57"/>
        <end position="109"/>
    </location>
</feature>
<reference evidence="2 3" key="1">
    <citation type="submission" date="2020-09" db="EMBL/GenBank/DDBJ databases">
        <authorList>
            <person name="Ashkenazy H."/>
        </authorList>
    </citation>
    <scope>NUCLEOTIDE SEQUENCE [LARGE SCALE GENOMIC DNA]</scope>
    <source>
        <strain evidence="3">cv. Cdm-0</strain>
    </source>
</reference>
<sequence length="133" mass="14871">MFIQMRRHIEEVNLYVTVVQHTISSCHVDVADKNFNSEDTDESDYDSEEELHQFALDSALVGPTQEQTSATTETEQRRKGIMDPIGKTGKAGPRRASVTDSSSDNDYDLLLVPFTMPPIHPLSPFGKMQISKA</sequence>
<dbReference type="PROSITE" id="PS51257">
    <property type="entry name" value="PROKAR_LIPOPROTEIN"/>
    <property type="match status" value="1"/>
</dbReference>
<organism evidence="2 3">
    <name type="scientific">Arabidopsis thaliana</name>
    <name type="common">Mouse-ear cress</name>
    <dbReference type="NCBI Taxonomy" id="3702"/>
    <lineage>
        <taxon>Eukaryota</taxon>
        <taxon>Viridiplantae</taxon>
        <taxon>Streptophyta</taxon>
        <taxon>Embryophyta</taxon>
        <taxon>Tracheophyta</taxon>
        <taxon>Spermatophyta</taxon>
        <taxon>Magnoliopsida</taxon>
        <taxon>eudicotyledons</taxon>
        <taxon>Gunneridae</taxon>
        <taxon>Pentapetalae</taxon>
        <taxon>rosids</taxon>
        <taxon>malvids</taxon>
        <taxon>Brassicales</taxon>
        <taxon>Brassicaceae</taxon>
        <taxon>Camelineae</taxon>
        <taxon>Arabidopsis</taxon>
    </lineage>
</organism>
<evidence type="ECO:0000256" key="1">
    <source>
        <dbReference type="SAM" id="MobiDB-lite"/>
    </source>
</evidence>
<evidence type="ECO:0000313" key="3">
    <source>
        <dbReference type="Proteomes" id="UP000516314"/>
    </source>
</evidence>
<feature type="compositionally biased region" description="Low complexity" evidence="1">
    <location>
        <begin position="100"/>
        <end position="109"/>
    </location>
</feature>
<dbReference type="Proteomes" id="UP000516314">
    <property type="component" value="Chromosome 4"/>
</dbReference>
<accession>A0A7G2EXZ6</accession>
<proteinExistence type="predicted"/>